<evidence type="ECO:0008006" key="4">
    <source>
        <dbReference type="Google" id="ProtNLM"/>
    </source>
</evidence>
<keyword evidence="1" id="KW-0812">Transmembrane</keyword>
<keyword evidence="1" id="KW-0472">Membrane</keyword>
<dbReference type="PANTHER" id="PTHR36111">
    <property type="entry name" value="INNER MEMBRANE PROTEIN-RELATED"/>
    <property type="match status" value="1"/>
</dbReference>
<protein>
    <recommendedName>
        <fullName evidence="4">Membrane protein YdfK</fullName>
    </recommendedName>
</protein>
<dbReference type="RefSeq" id="WP_111444168.1">
    <property type="nucleotide sequence ID" value="NZ_QKZK01000002.1"/>
</dbReference>
<reference evidence="2 3" key="1">
    <citation type="submission" date="2018-06" db="EMBL/GenBank/DDBJ databases">
        <title>Genomic Encyclopedia of Archaeal and Bacterial Type Strains, Phase II (KMG-II): from individual species to whole genera.</title>
        <authorList>
            <person name="Goeker M."/>
        </authorList>
    </citation>
    <scope>NUCLEOTIDE SEQUENCE [LARGE SCALE GENOMIC DNA]</scope>
    <source>
        <strain evidence="2 3">DSM 6779</strain>
    </source>
</reference>
<feature type="transmembrane region" description="Helical" evidence="1">
    <location>
        <begin position="6"/>
        <end position="22"/>
    </location>
</feature>
<feature type="transmembrane region" description="Helical" evidence="1">
    <location>
        <begin position="138"/>
        <end position="160"/>
    </location>
</feature>
<comment type="caution">
    <text evidence="2">The sequence shown here is derived from an EMBL/GenBank/DDBJ whole genome shotgun (WGS) entry which is preliminary data.</text>
</comment>
<keyword evidence="1" id="KW-1133">Transmembrane helix</keyword>
<name>A0A2W7P4M9_9BACT</name>
<organism evidence="2 3">
    <name type="scientific">Breznakibacter xylanolyticus</name>
    <dbReference type="NCBI Taxonomy" id="990"/>
    <lineage>
        <taxon>Bacteria</taxon>
        <taxon>Pseudomonadati</taxon>
        <taxon>Bacteroidota</taxon>
        <taxon>Bacteroidia</taxon>
        <taxon>Marinilabiliales</taxon>
        <taxon>Marinilabiliaceae</taxon>
        <taxon>Breznakibacter</taxon>
    </lineage>
</organism>
<dbReference type="OrthoDB" id="9797976at2"/>
<feature type="transmembrane region" description="Helical" evidence="1">
    <location>
        <begin position="206"/>
        <end position="224"/>
    </location>
</feature>
<evidence type="ECO:0000313" key="3">
    <source>
        <dbReference type="Proteomes" id="UP000249239"/>
    </source>
</evidence>
<feature type="transmembrane region" description="Helical" evidence="1">
    <location>
        <begin position="95"/>
        <end position="118"/>
    </location>
</feature>
<accession>A0A2W7P4M9</accession>
<dbReference type="InterPro" id="IPR007563">
    <property type="entry name" value="DUF554"/>
</dbReference>
<dbReference type="PANTHER" id="PTHR36111:SF2">
    <property type="entry name" value="INNER MEMBRANE PROTEIN"/>
    <property type="match status" value="1"/>
</dbReference>
<feature type="transmembrane region" description="Helical" evidence="1">
    <location>
        <begin position="181"/>
        <end position="200"/>
    </location>
</feature>
<proteinExistence type="predicted"/>
<dbReference type="EMBL" id="QKZK01000002">
    <property type="protein sequence ID" value="PZX20306.1"/>
    <property type="molecule type" value="Genomic_DNA"/>
</dbReference>
<evidence type="ECO:0000313" key="2">
    <source>
        <dbReference type="EMBL" id="PZX20306.1"/>
    </source>
</evidence>
<keyword evidence="3" id="KW-1185">Reference proteome</keyword>
<dbReference type="Pfam" id="PF04474">
    <property type="entry name" value="DUF554"/>
    <property type="match status" value="1"/>
</dbReference>
<sequence length="237" mass="25875">MTGTLVNAATVVVGSLLGVWFRGRLSQNIVKTVFQGIGLFTLYLGFSMSIKGTAMLTIVFSVILGAITGQWLQIDRQIERVANRLKHHLRIRDDRFSEGFITAFLLFCIGSMTILGAFEEGMGRGSQILLTKALMDGFAAIALASALGYGVGFSALPLLLYQGGLTLLAWWLGHIVPTEGIDNLTSVGGILIIGLGINILELKKINVTNMLPALLWIFPLLWLGKHLQRFFDQLITP</sequence>
<gene>
    <name evidence="2" type="ORF">LX69_00303</name>
</gene>
<dbReference type="Proteomes" id="UP000249239">
    <property type="component" value="Unassembled WGS sequence"/>
</dbReference>
<evidence type="ECO:0000256" key="1">
    <source>
        <dbReference type="SAM" id="Phobius"/>
    </source>
</evidence>
<dbReference type="AlphaFoldDB" id="A0A2W7P4M9"/>